<accession>A0ABV5Q1D5</accession>
<evidence type="ECO:0000313" key="3">
    <source>
        <dbReference type="Proteomes" id="UP001589646"/>
    </source>
</evidence>
<gene>
    <name evidence="2" type="ORF">ACFFRN_21835</name>
</gene>
<evidence type="ECO:0000313" key="2">
    <source>
        <dbReference type="EMBL" id="MFB9529255.1"/>
    </source>
</evidence>
<organism evidence="2 3">
    <name type="scientific">Nonomuraea roseola</name>
    <dbReference type="NCBI Taxonomy" id="46179"/>
    <lineage>
        <taxon>Bacteria</taxon>
        <taxon>Bacillati</taxon>
        <taxon>Actinomycetota</taxon>
        <taxon>Actinomycetes</taxon>
        <taxon>Streptosporangiales</taxon>
        <taxon>Streptosporangiaceae</taxon>
        <taxon>Nonomuraea</taxon>
    </lineage>
</organism>
<dbReference type="Pfam" id="PF14040">
    <property type="entry name" value="DNase_NucA_NucB"/>
    <property type="match status" value="1"/>
</dbReference>
<evidence type="ECO:0000259" key="1">
    <source>
        <dbReference type="Pfam" id="PF14040"/>
    </source>
</evidence>
<reference evidence="2 3" key="1">
    <citation type="submission" date="2024-09" db="EMBL/GenBank/DDBJ databases">
        <authorList>
            <person name="Sun Q."/>
            <person name="Mori K."/>
        </authorList>
    </citation>
    <scope>NUCLEOTIDE SEQUENCE [LARGE SCALE GENOMIC DNA]</scope>
    <source>
        <strain evidence="2 3">JCM 3323</strain>
    </source>
</reference>
<dbReference type="EMBL" id="JBHMCE010000006">
    <property type="protein sequence ID" value="MFB9529255.1"/>
    <property type="molecule type" value="Genomic_DNA"/>
</dbReference>
<dbReference type="RefSeq" id="WP_346128654.1">
    <property type="nucleotide sequence ID" value="NZ_BAAAXC010000015.1"/>
</dbReference>
<protein>
    <submittedName>
        <fullName evidence="2">NucA/NucB deoxyribonuclease domain-containing protein</fullName>
    </submittedName>
</protein>
<sequence length="198" mass="21368">MFILNANDKKNNKYVVRESASHLIKALYQPGSTEPDKGTAKRIPGKFDPANSGCGSSPGKPSGCLHRTRLSSTIDGNRAVAIPMCRTVYGSYKSPDSCDEFPFASTREGAASTSNQYSVELIDVKDNCSSGSRLGVWYRRNRIREGSPFAVDVIPFGQTRPISGAPGVVVTDPLPDEADYFDRCTIDGVGEFVGPIQP</sequence>
<feature type="domain" description="Deoxyribonuclease NucA/NucB" evidence="1">
    <location>
        <begin position="88"/>
        <end position="151"/>
    </location>
</feature>
<proteinExistence type="predicted"/>
<dbReference type="InterPro" id="IPR029476">
    <property type="entry name" value="DNase_NucA_NucB"/>
</dbReference>
<keyword evidence="3" id="KW-1185">Reference proteome</keyword>
<name>A0ABV5Q1D5_9ACTN</name>
<dbReference type="Proteomes" id="UP001589646">
    <property type="component" value="Unassembled WGS sequence"/>
</dbReference>
<comment type="caution">
    <text evidence="2">The sequence shown here is derived from an EMBL/GenBank/DDBJ whole genome shotgun (WGS) entry which is preliminary data.</text>
</comment>